<dbReference type="InterPro" id="IPR035906">
    <property type="entry name" value="MetI-like_sf"/>
</dbReference>
<dbReference type="Pfam" id="PF00528">
    <property type="entry name" value="BPD_transp_1"/>
    <property type="match status" value="1"/>
</dbReference>
<evidence type="ECO:0000256" key="4">
    <source>
        <dbReference type="ARBA" id="ARBA00022475"/>
    </source>
</evidence>
<dbReference type="GO" id="GO:0055085">
    <property type="term" value="P:transmembrane transport"/>
    <property type="evidence" value="ECO:0007669"/>
    <property type="project" value="InterPro"/>
</dbReference>
<sequence>MASKKYLLKAPKNDLRRLPGFTTVTLLCLFILYAPLMVVAIYSFNASTSITNWGGWSLAWYGDVFFGPEAAKFQQAAINSLIIAVCAAFAATIIATAAAVAMNRTGAFRGKTSGFMLINLPLMVPEVVTAVASLVFFSTIGFTTGLGTILLAHIVFCIPFAYLPISARMQSVPDLYEQAAMDLYATPLEAFKLVLLPIMMPGLMSGFLLAFIISLDDFLITNFVKGAGIETLPTAVFGSVKQGIKPNIMAISTLMLGVSVVFVSLSWLIGRAGQSQQETK</sequence>
<feature type="domain" description="ABC transmembrane type-1" evidence="12">
    <location>
        <begin position="77"/>
        <end position="266"/>
    </location>
</feature>
<dbReference type="PANTHER" id="PTHR43848:SF5">
    <property type="entry name" value="SPERMIDINE_PUTRESCINE TRANSPORT SYSTEM PERMEASE PROTEIN POTC"/>
    <property type="match status" value="1"/>
</dbReference>
<evidence type="ECO:0000256" key="10">
    <source>
        <dbReference type="ARBA" id="ARBA00039580"/>
    </source>
</evidence>
<keyword evidence="8 11" id="KW-0472">Membrane</keyword>
<keyword evidence="3 11" id="KW-0813">Transport</keyword>
<feature type="transmembrane region" description="Helical" evidence="11">
    <location>
        <begin position="248"/>
        <end position="270"/>
    </location>
</feature>
<evidence type="ECO:0000256" key="1">
    <source>
        <dbReference type="ARBA" id="ARBA00004429"/>
    </source>
</evidence>
<dbReference type="InterPro" id="IPR051789">
    <property type="entry name" value="Bact_Polyamine_Transport"/>
</dbReference>
<dbReference type="STRING" id="1293890.TALK_18690"/>
<comment type="function">
    <text evidence="9">Required for the activity of the bacterial periplasmic transport system of putrescine and spermidine.</text>
</comment>
<protein>
    <recommendedName>
        <fullName evidence="10">Spermidine/putrescine transport system permease protein PotC</fullName>
    </recommendedName>
</protein>
<evidence type="ECO:0000256" key="11">
    <source>
        <dbReference type="RuleBase" id="RU363032"/>
    </source>
</evidence>
<dbReference type="EMBL" id="JFKB01000018">
    <property type="protein sequence ID" value="OSQ44607.1"/>
    <property type="molecule type" value="Genomic_DNA"/>
</dbReference>
<dbReference type="InterPro" id="IPR000515">
    <property type="entry name" value="MetI-like"/>
</dbReference>
<keyword evidence="14" id="KW-1185">Reference proteome</keyword>
<comment type="caution">
    <text evidence="13">The sequence shown here is derived from an EMBL/GenBank/DDBJ whole genome shotgun (WGS) entry which is preliminary data.</text>
</comment>
<evidence type="ECO:0000259" key="12">
    <source>
        <dbReference type="PROSITE" id="PS50928"/>
    </source>
</evidence>
<feature type="transmembrane region" description="Helical" evidence="11">
    <location>
        <begin position="193"/>
        <end position="215"/>
    </location>
</feature>
<evidence type="ECO:0000256" key="6">
    <source>
        <dbReference type="ARBA" id="ARBA00022692"/>
    </source>
</evidence>
<evidence type="ECO:0000256" key="7">
    <source>
        <dbReference type="ARBA" id="ARBA00022989"/>
    </source>
</evidence>
<dbReference type="PROSITE" id="PS50928">
    <property type="entry name" value="ABC_TM1"/>
    <property type="match status" value="1"/>
</dbReference>
<comment type="similarity">
    <text evidence="2">Belongs to the binding-protein-dependent transport system permease family. CysTW subfamily.</text>
</comment>
<evidence type="ECO:0000256" key="2">
    <source>
        <dbReference type="ARBA" id="ARBA00007069"/>
    </source>
</evidence>
<dbReference type="Gene3D" id="1.10.3720.10">
    <property type="entry name" value="MetI-like"/>
    <property type="match status" value="1"/>
</dbReference>
<comment type="subcellular location">
    <subcellularLocation>
        <location evidence="1">Cell inner membrane</location>
        <topology evidence="1">Multi-pass membrane protein</topology>
    </subcellularLocation>
    <subcellularLocation>
        <location evidence="11">Cell membrane</location>
        <topology evidence="11">Multi-pass membrane protein</topology>
    </subcellularLocation>
</comment>
<name>A0A1Y2L804_9PROT</name>
<evidence type="ECO:0000256" key="9">
    <source>
        <dbReference type="ARBA" id="ARBA00037216"/>
    </source>
</evidence>
<keyword evidence="6 11" id="KW-0812">Transmembrane</keyword>
<feature type="transmembrane region" description="Helical" evidence="11">
    <location>
        <begin position="142"/>
        <end position="163"/>
    </location>
</feature>
<dbReference type="SUPFAM" id="SSF161098">
    <property type="entry name" value="MetI-like"/>
    <property type="match status" value="1"/>
</dbReference>
<dbReference type="PANTHER" id="PTHR43848">
    <property type="entry name" value="PUTRESCINE TRANSPORT SYSTEM PERMEASE PROTEIN POTI"/>
    <property type="match status" value="1"/>
</dbReference>
<evidence type="ECO:0000313" key="13">
    <source>
        <dbReference type="EMBL" id="OSQ44607.1"/>
    </source>
</evidence>
<dbReference type="GO" id="GO:0005886">
    <property type="term" value="C:plasma membrane"/>
    <property type="evidence" value="ECO:0007669"/>
    <property type="project" value="UniProtKB-SubCell"/>
</dbReference>
<keyword evidence="7 11" id="KW-1133">Transmembrane helix</keyword>
<evidence type="ECO:0000256" key="5">
    <source>
        <dbReference type="ARBA" id="ARBA00022519"/>
    </source>
</evidence>
<accession>A0A1Y2L804</accession>
<evidence type="ECO:0000256" key="3">
    <source>
        <dbReference type="ARBA" id="ARBA00022448"/>
    </source>
</evidence>
<dbReference type="Proteomes" id="UP000193396">
    <property type="component" value="Unassembled WGS sequence"/>
</dbReference>
<evidence type="ECO:0000313" key="14">
    <source>
        <dbReference type="Proteomes" id="UP000193396"/>
    </source>
</evidence>
<dbReference type="OrthoDB" id="9782004at2"/>
<dbReference type="RefSeq" id="WP_085620682.1">
    <property type="nucleotide sequence ID" value="NZ_JFKB01000018.1"/>
</dbReference>
<dbReference type="AlphaFoldDB" id="A0A1Y2L804"/>
<feature type="transmembrane region" description="Helical" evidence="11">
    <location>
        <begin position="114"/>
        <end position="136"/>
    </location>
</feature>
<reference evidence="13 14" key="1">
    <citation type="submission" date="2014-03" db="EMBL/GenBank/DDBJ databases">
        <title>The draft genome sequence of Thalassospira alkalitolerans JCM 18968.</title>
        <authorList>
            <person name="Lai Q."/>
            <person name="Shao Z."/>
        </authorList>
    </citation>
    <scope>NUCLEOTIDE SEQUENCE [LARGE SCALE GENOMIC DNA]</scope>
    <source>
        <strain evidence="13 14">JCM 18968</strain>
    </source>
</reference>
<feature type="transmembrane region" description="Helical" evidence="11">
    <location>
        <begin position="81"/>
        <end position="102"/>
    </location>
</feature>
<evidence type="ECO:0000256" key="8">
    <source>
        <dbReference type="ARBA" id="ARBA00023136"/>
    </source>
</evidence>
<organism evidence="13 14">
    <name type="scientific">Thalassospira alkalitolerans</name>
    <dbReference type="NCBI Taxonomy" id="1293890"/>
    <lineage>
        <taxon>Bacteria</taxon>
        <taxon>Pseudomonadati</taxon>
        <taxon>Pseudomonadota</taxon>
        <taxon>Alphaproteobacteria</taxon>
        <taxon>Rhodospirillales</taxon>
        <taxon>Thalassospiraceae</taxon>
        <taxon>Thalassospira</taxon>
    </lineage>
</organism>
<proteinExistence type="inferred from homology"/>
<dbReference type="CDD" id="cd06261">
    <property type="entry name" value="TM_PBP2"/>
    <property type="match status" value="1"/>
</dbReference>
<feature type="transmembrane region" description="Helical" evidence="11">
    <location>
        <begin position="21"/>
        <end position="44"/>
    </location>
</feature>
<keyword evidence="4" id="KW-1003">Cell membrane</keyword>
<keyword evidence="5" id="KW-0997">Cell inner membrane</keyword>
<gene>
    <name evidence="13" type="ORF">TALK_18690</name>
</gene>